<dbReference type="InterPro" id="IPR038385">
    <property type="entry name" value="Sua5/YwlC_C"/>
</dbReference>
<evidence type="ECO:0000313" key="16">
    <source>
        <dbReference type="EMBL" id="AQT46821.1"/>
    </source>
</evidence>
<proteinExistence type="inferred from homology"/>
<comment type="similarity">
    <text evidence="2 13">Belongs to the SUA5 family.</text>
</comment>
<comment type="catalytic activity">
    <reaction evidence="12 13">
        <text>L-threonine + hydrogencarbonate + ATP = L-threonylcarbamoyladenylate + diphosphate + H2O</text>
        <dbReference type="Rhea" id="RHEA:36407"/>
        <dbReference type="ChEBI" id="CHEBI:15377"/>
        <dbReference type="ChEBI" id="CHEBI:17544"/>
        <dbReference type="ChEBI" id="CHEBI:30616"/>
        <dbReference type="ChEBI" id="CHEBI:33019"/>
        <dbReference type="ChEBI" id="CHEBI:57926"/>
        <dbReference type="ChEBI" id="CHEBI:73682"/>
        <dbReference type="EC" id="2.7.7.87"/>
    </reaction>
</comment>
<dbReference type="InterPro" id="IPR010923">
    <property type="entry name" value="T(6)A37_SUA5"/>
</dbReference>
<evidence type="ECO:0000256" key="12">
    <source>
        <dbReference type="ARBA" id="ARBA00048366"/>
    </source>
</evidence>
<dbReference type="SUPFAM" id="SSF55821">
    <property type="entry name" value="YrdC/RibB"/>
    <property type="match status" value="1"/>
</dbReference>
<sequence>MIILASSKDAVSKAVSYLDKGELVALPTETVYGLAADATNGKAVANIFKTKGRPQFNPLIAHVSGVDMAEDIVEIDAISQKLMDTFWPGPLTLVLPLKNPTPIDPLTSAGLKTLAVRNPVGIFATIVKELGRPVAAPSANISGRLSSTTAQDVADMFGEKVPLIIDGGATRVGVESTIIKVMEGRILLLRPGGLATGEIEKVTGLKLERVDQRAAIEAPGMLKSHYAPNAFVRLDAKDVKNGEALLAFGKQQTVNAAHAVATLNLSERGNLEEAASNLFHYLKELDRKDVECIAVEPIPFTGLGEAINDRLQRAAAPRK</sequence>
<dbReference type="NCBIfam" id="TIGR00057">
    <property type="entry name" value="L-threonylcarbamoyladenylate synthase"/>
    <property type="match status" value="1"/>
</dbReference>
<dbReference type="GO" id="GO:0008033">
    <property type="term" value="P:tRNA processing"/>
    <property type="evidence" value="ECO:0007669"/>
    <property type="project" value="UniProtKB-KW"/>
</dbReference>
<feature type="binding site" evidence="14">
    <location>
        <position position="53"/>
    </location>
    <ligand>
        <name>ATP</name>
        <dbReference type="ChEBI" id="CHEBI:30616"/>
    </ligand>
</feature>
<feature type="binding site" evidence="14">
    <location>
        <position position="136"/>
    </location>
    <ligand>
        <name>L-threonine</name>
        <dbReference type="ChEBI" id="CHEBI:57926"/>
    </ligand>
</feature>
<comment type="function">
    <text evidence="13">Required for the formation of a threonylcarbamoyl group on adenosine at position 37 (t(6)A37) in tRNAs that read codons beginning with adenine.</text>
</comment>
<dbReference type="GO" id="GO:0005737">
    <property type="term" value="C:cytoplasm"/>
    <property type="evidence" value="ECO:0007669"/>
    <property type="project" value="UniProtKB-SubCell"/>
</dbReference>
<evidence type="ECO:0000256" key="2">
    <source>
        <dbReference type="ARBA" id="ARBA00007663"/>
    </source>
</evidence>
<dbReference type="GO" id="GO:0005524">
    <property type="term" value="F:ATP binding"/>
    <property type="evidence" value="ECO:0007669"/>
    <property type="project" value="UniProtKB-UniRule"/>
</dbReference>
<keyword evidence="9 13" id="KW-0547">Nucleotide-binding</keyword>
<dbReference type="PIRSF" id="PIRSF004930">
    <property type="entry name" value="Tln_factor_SUA5"/>
    <property type="match status" value="1"/>
</dbReference>
<dbReference type="EMBL" id="CP015625">
    <property type="protein sequence ID" value="AQT46821.1"/>
    <property type="molecule type" value="Genomic_DNA"/>
</dbReference>
<dbReference type="Gene3D" id="3.40.50.11030">
    <property type="entry name" value="Threonylcarbamoyl-AMP synthase, C-terminal domain"/>
    <property type="match status" value="1"/>
</dbReference>
<dbReference type="InterPro" id="IPR050156">
    <property type="entry name" value="TC-AMP_synthase_SUA5"/>
</dbReference>
<keyword evidence="5 13" id="KW-0963">Cytoplasm</keyword>
<evidence type="ECO:0000256" key="7">
    <source>
        <dbReference type="ARBA" id="ARBA00022694"/>
    </source>
</evidence>
<keyword evidence="7 13" id="KW-0819">tRNA processing</keyword>
<dbReference type="InterPro" id="IPR005145">
    <property type="entry name" value="Sua5_C"/>
</dbReference>
<feature type="binding site" evidence="14">
    <location>
        <position position="30"/>
    </location>
    <ligand>
        <name>L-threonine</name>
        <dbReference type="ChEBI" id="CHEBI:57926"/>
    </ligand>
</feature>
<evidence type="ECO:0000256" key="8">
    <source>
        <dbReference type="ARBA" id="ARBA00022695"/>
    </source>
</evidence>
<evidence type="ECO:0000256" key="9">
    <source>
        <dbReference type="ARBA" id="ARBA00022741"/>
    </source>
</evidence>
<dbReference type="InterPro" id="IPR017945">
    <property type="entry name" value="DHBP_synth_RibB-like_a/b_dom"/>
</dbReference>
<dbReference type="Pfam" id="PF03481">
    <property type="entry name" value="Sua5_C"/>
    <property type="match status" value="1"/>
</dbReference>
<evidence type="ECO:0000259" key="15">
    <source>
        <dbReference type="PROSITE" id="PS51163"/>
    </source>
</evidence>
<feature type="binding site" evidence="14">
    <location>
        <position position="117"/>
    </location>
    <ligand>
        <name>L-threonine</name>
        <dbReference type="ChEBI" id="CHEBI:57926"/>
    </ligand>
</feature>
<keyword evidence="6 13" id="KW-0808">Transferase</keyword>
<feature type="domain" description="YrdC-like" evidence="15">
    <location>
        <begin position="8"/>
        <end position="194"/>
    </location>
</feature>
<evidence type="ECO:0000256" key="14">
    <source>
        <dbReference type="PIRSR" id="PIRSR004930-1"/>
    </source>
</evidence>
<feature type="binding site" evidence="14">
    <location>
        <position position="176"/>
    </location>
    <ligand>
        <name>L-threonine</name>
        <dbReference type="ChEBI" id="CHEBI:57926"/>
    </ligand>
</feature>
<dbReference type="PANTHER" id="PTHR17490">
    <property type="entry name" value="SUA5"/>
    <property type="match status" value="1"/>
</dbReference>
<feature type="binding site" evidence="14">
    <location>
        <position position="138"/>
    </location>
    <ligand>
        <name>ATP</name>
        <dbReference type="ChEBI" id="CHEBI:30616"/>
    </ligand>
</feature>
<evidence type="ECO:0000256" key="3">
    <source>
        <dbReference type="ARBA" id="ARBA00012584"/>
    </source>
</evidence>
<dbReference type="Pfam" id="PF01300">
    <property type="entry name" value="Sua5_yciO_yrdC"/>
    <property type="match status" value="1"/>
</dbReference>
<gene>
    <name evidence="16" type="ORF">BBC0122_006920</name>
</gene>
<dbReference type="Gene3D" id="3.90.870.10">
    <property type="entry name" value="DHBP synthase"/>
    <property type="match status" value="1"/>
</dbReference>
<evidence type="ECO:0000256" key="10">
    <source>
        <dbReference type="ARBA" id="ARBA00022840"/>
    </source>
</evidence>
<dbReference type="GO" id="GO:0003725">
    <property type="term" value="F:double-stranded RNA binding"/>
    <property type="evidence" value="ECO:0007669"/>
    <property type="project" value="UniProtKB-UniRule"/>
</dbReference>
<dbReference type="GO" id="GO:0000049">
    <property type="term" value="F:tRNA binding"/>
    <property type="evidence" value="ECO:0007669"/>
    <property type="project" value="TreeGrafter"/>
</dbReference>
<dbReference type="PANTHER" id="PTHR17490:SF16">
    <property type="entry name" value="THREONYLCARBAMOYL-AMP SYNTHASE"/>
    <property type="match status" value="1"/>
</dbReference>
<dbReference type="AlphaFoldDB" id="A0A1U9MGR2"/>
<dbReference type="PROSITE" id="PS51163">
    <property type="entry name" value="YRDC"/>
    <property type="match status" value="1"/>
</dbReference>
<dbReference type="GO" id="GO:0061710">
    <property type="term" value="F:L-threonylcarbamoyladenylate synthase"/>
    <property type="evidence" value="ECO:0007669"/>
    <property type="project" value="UniProtKB-EC"/>
</dbReference>
<dbReference type="InterPro" id="IPR006070">
    <property type="entry name" value="Sua5-like_dom"/>
</dbReference>
<organism evidence="16 17">
    <name type="scientific">Bartonella choladocola</name>
    <dbReference type="NCBI Taxonomy" id="2750995"/>
    <lineage>
        <taxon>Bacteria</taxon>
        <taxon>Pseudomonadati</taxon>
        <taxon>Pseudomonadota</taxon>
        <taxon>Alphaproteobacteria</taxon>
        <taxon>Hyphomicrobiales</taxon>
        <taxon>Bartonellaceae</taxon>
        <taxon>Bartonella</taxon>
    </lineage>
</organism>
<dbReference type="EC" id="2.7.7.87" evidence="3 13"/>
<keyword evidence="10 13" id="KW-0067">ATP-binding</keyword>
<evidence type="ECO:0000256" key="4">
    <source>
        <dbReference type="ARBA" id="ARBA00015492"/>
    </source>
</evidence>
<dbReference type="STRING" id="1686310.BBC0244_006980"/>
<name>A0A1U9MGR2_9HYPH</name>
<feature type="binding site" evidence="14">
    <location>
        <position position="146"/>
    </location>
    <ligand>
        <name>ATP</name>
        <dbReference type="ChEBI" id="CHEBI:30616"/>
    </ligand>
</feature>
<dbReference type="OrthoDB" id="9814580at2"/>
<protein>
    <recommendedName>
        <fullName evidence="4 13">Threonylcarbamoyl-AMP synthase</fullName>
        <shortName evidence="13">TC-AMP synthase</shortName>
        <ecNumber evidence="3 13">2.7.7.87</ecNumber>
    </recommendedName>
    <alternativeName>
        <fullName evidence="11 13">L-threonylcarbamoyladenylate synthase</fullName>
    </alternativeName>
</protein>
<evidence type="ECO:0000256" key="5">
    <source>
        <dbReference type="ARBA" id="ARBA00022490"/>
    </source>
</evidence>
<keyword evidence="8 13" id="KW-0548">Nucleotidyltransferase</keyword>
<comment type="subcellular location">
    <subcellularLocation>
        <location evidence="1 13">Cytoplasm</location>
    </subcellularLocation>
</comment>
<dbReference type="KEGG" id="bapi:BBC0122_006920"/>
<feature type="binding site" evidence="14">
    <location>
        <position position="190"/>
    </location>
    <ligand>
        <name>ATP</name>
        <dbReference type="ChEBI" id="CHEBI:30616"/>
    </ligand>
</feature>
<feature type="binding site" evidence="14">
    <location>
        <position position="57"/>
    </location>
    <ligand>
        <name>ATP</name>
        <dbReference type="ChEBI" id="CHEBI:30616"/>
    </ligand>
</feature>
<evidence type="ECO:0000256" key="1">
    <source>
        <dbReference type="ARBA" id="ARBA00004496"/>
    </source>
</evidence>
<keyword evidence="17" id="KW-1185">Reference proteome</keyword>
<dbReference type="GO" id="GO:0006450">
    <property type="term" value="P:regulation of translational fidelity"/>
    <property type="evidence" value="ECO:0007669"/>
    <property type="project" value="TreeGrafter"/>
</dbReference>
<feature type="binding site" evidence="14">
    <location>
        <position position="113"/>
    </location>
    <ligand>
        <name>ATP</name>
        <dbReference type="ChEBI" id="CHEBI:30616"/>
    </ligand>
</feature>
<accession>A0A1U9MGR2</accession>
<feature type="binding site" evidence="14">
    <location>
        <position position="62"/>
    </location>
    <ligand>
        <name>L-threonine</name>
        <dbReference type="ChEBI" id="CHEBI:57926"/>
    </ligand>
</feature>
<dbReference type="RefSeq" id="WP_077991396.1">
    <property type="nucleotide sequence ID" value="NZ_CAXUOT020000001.1"/>
</dbReference>
<evidence type="ECO:0000313" key="17">
    <source>
        <dbReference type="Proteomes" id="UP000189632"/>
    </source>
</evidence>
<evidence type="ECO:0000256" key="11">
    <source>
        <dbReference type="ARBA" id="ARBA00029774"/>
    </source>
</evidence>
<evidence type="ECO:0000256" key="6">
    <source>
        <dbReference type="ARBA" id="ARBA00022679"/>
    </source>
</evidence>
<reference evidence="16 17" key="1">
    <citation type="submission" date="2016-11" db="EMBL/GenBank/DDBJ databases">
        <title>Comparative genomics of Bartonella apis.</title>
        <authorList>
            <person name="Engel P."/>
        </authorList>
    </citation>
    <scope>NUCLEOTIDE SEQUENCE [LARGE SCALE GENOMIC DNA]</scope>
    <source>
        <strain evidence="16 17">BBC0122</strain>
    </source>
</reference>
<dbReference type="Proteomes" id="UP000189632">
    <property type="component" value="Chromosome"/>
</dbReference>
<evidence type="ECO:0000256" key="13">
    <source>
        <dbReference type="PIRNR" id="PIRNR004930"/>
    </source>
</evidence>
<feature type="binding site" evidence="14">
    <location>
        <position position="226"/>
    </location>
    <ligand>
        <name>ATP</name>
        <dbReference type="ChEBI" id="CHEBI:30616"/>
    </ligand>
</feature>